<dbReference type="InterPro" id="IPR001753">
    <property type="entry name" value="Enoyl-CoA_hydra/iso"/>
</dbReference>
<comment type="catalytic activity">
    <reaction evidence="4">
        <text>a (3S)-3-hydroxyacyl-CoA = a (2E)-enoyl-CoA + H2O</text>
        <dbReference type="Rhea" id="RHEA:16105"/>
        <dbReference type="ChEBI" id="CHEBI:15377"/>
        <dbReference type="ChEBI" id="CHEBI:57318"/>
        <dbReference type="ChEBI" id="CHEBI:58856"/>
        <dbReference type="EC" id="4.2.1.17"/>
    </reaction>
</comment>
<dbReference type="CDD" id="cd06558">
    <property type="entry name" value="crotonase-like"/>
    <property type="match status" value="1"/>
</dbReference>
<evidence type="ECO:0000313" key="7">
    <source>
        <dbReference type="EMBL" id="MBB5912797.1"/>
    </source>
</evidence>
<comment type="similarity">
    <text evidence="2 6">Belongs to the enoyl-CoA hydratase/isomerase family.</text>
</comment>
<dbReference type="GO" id="GO:0006635">
    <property type="term" value="P:fatty acid beta-oxidation"/>
    <property type="evidence" value="ECO:0007669"/>
    <property type="project" value="TreeGrafter"/>
</dbReference>
<dbReference type="InterPro" id="IPR029045">
    <property type="entry name" value="ClpP/crotonase-like_dom_sf"/>
</dbReference>
<protein>
    <submittedName>
        <fullName evidence="7">Enoyl-CoA hydratase</fullName>
        <ecNumber evidence="7">4.2.1.17</ecNumber>
    </submittedName>
</protein>
<comment type="catalytic activity">
    <reaction evidence="5">
        <text>a 4-saturated-(3S)-3-hydroxyacyl-CoA = a (3E)-enoyl-CoA + H2O</text>
        <dbReference type="Rhea" id="RHEA:20724"/>
        <dbReference type="ChEBI" id="CHEBI:15377"/>
        <dbReference type="ChEBI" id="CHEBI:58521"/>
        <dbReference type="ChEBI" id="CHEBI:137480"/>
        <dbReference type="EC" id="4.2.1.17"/>
    </reaction>
</comment>
<reference evidence="7 8" key="1">
    <citation type="submission" date="2020-08" db="EMBL/GenBank/DDBJ databases">
        <title>Sequencing the genomes of 1000 actinobacteria strains.</title>
        <authorList>
            <person name="Klenk H.-P."/>
        </authorList>
    </citation>
    <scope>NUCLEOTIDE SEQUENCE [LARGE SCALE GENOMIC DNA]</scope>
    <source>
        <strain evidence="7 8">DSM 43582</strain>
    </source>
</reference>
<organism evidence="7 8">
    <name type="scientific">Nocardia transvalensis</name>
    <dbReference type="NCBI Taxonomy" id="37333"/>
    <lineage>
        <taxon>Bacteria</taxon>
        <taxon>Bacillati</taxon>
        <taxon>Actinomycetota</taxon>
        <taxon>Actinomycetes</taxon>
        <taxon>Mycobacteriales</taxon>
        <taxon>Nocardiaceae</taxon>
        <taxon>Nocardia</taxon>
    </lineage>
</organism>
<dbReference type="PROSITE" id="PS00166">
    <property type="entry name" value="ENOYL_COA_HYDRATASE"/>
    <property type="match status" value="1"/>
</dbReference>
<keyword evidence="7" id="KW-0456">Lyase</keyword>
<sequence>MTTATDASTVLVTRRGRTAVLTLNRPDRLNAVSEQLYRDLIAALEAADDDPETRCVILTGAGRAFCVGADLKAHATGTHTPADRERYAQLGQQACRRIQTMSTPVVAAVNGYALGAGAELAVSADFLVIAAEARMGFPEVSIGTFVGGGITHRLPRLVGLRRATDLLILGERFTGAQAYEWGLAHSAVATGSLPDAAAALADSLAAKAPLALARMKAALRRDDSLEAALDSEPRDLLALMATEDWAEGVAAFADRRDPIFRGR</sequence>
<keyword evidence="3" id="KW-0443">Lipid metabolism</keyword>
<evidence type="ECO:0000256" key="2">
    <source>
        <dbReference type="ARBA" id="ARBA00005254"/>
    </source>
</evidence>
<dbReference type="Pfam" id="PF00378">
    <property type="entry name" value="ECH_1"/>
    <property type="match status" value="1"/>
</dbReference>
<evidence type="ECO:0000256" key="4">
    <source>
        <dbReference type="ARBA" id="ARBA00023709"/>
    </source>
</evidence>
<evidence type="ECO:0000256" key="6">
    <source>
        <dbReference type="RuleBase" id="RU003707"/>
    </source>
</evidence>
<keyword evidence="3" id="KW-0276">Fatty acid metabolism</keyword>
<dbReference type="PANTHER" id="PTHR11941">
    <property type="entry name" value="ENOYL-COA HYDRATASE-RELATED"/>
    <property type="match status" value="1"/>
</dbReference>
<comment type="caution">
    <text evidence="7">The sequence shown here is derived from an EMBL/GenBank/DDBJ whole genome shotgun (WGS) entry which is preliminary data.</text>
</comment>
<evidence type="ECO:0000313" key="8">
    <source>
        <dbReference type="Proteomes" id="UP000540412"/>
    </source>
</evidence>
<dbReference type="PANTHER" id="PTHR11941:SF54">
    <property type="entry name" value="ENOYL-COA HYDRATASE, MITOCHONDRIAL"/>
    <property type="match status" value="1"/>
</dbReference>
<accession>A0A7W9UH61</accession>
<proteinExistence type="inferred from homology"/>
<dbReference type="EC" id="4.2.1.17" evidence="7"/>
<dbReference type="EMBL" id="JACHIT010000001">
    <property type="protein sequence ID" value="MBB5912797.1"/>
    <property type="molecule type" value="Genomic_DNA"/>
</dbReference>
<dbReference type="Gene3D" id="3.90.226.10">
    <property type="entry name" value="2-enoyl-CoA Hydratase, Chain A, domain 1"/>
    <property type="match status" value="1"/>
</dbReference>
<dbReference type="Proteomes" id="UP000540412">
    <property type="component" value="Unassembled WGS sequence"/>
</dbReference>
<gene>
    <name evidence="7" type="ORF">BJY24_001664</name>
</gene>
<name>A0A7W9UH61_9NOCA</name>
<evidence type="ECO:0000256" key="1">
    <source>
        <dbReference type="ARBA" id="ARBA00002994"/>
    </source>
</evidence>
<dbReference type="GO" id="GO:0004300">
    <property type="term" value="F:enoyl-CoA hydratase activity"/>
    <property type="evidence" value="ECO:0007669"/>
    <property type="project" value="UniProtKB-EC"/>
</dbReference>
<keyword evidence="8" id="KW-1185">Reference proteome</keyword>
<evidence type="ECO:0000256" key="5">
    <source>
        <dbReference type="ARBA" id="ARBA00023717"/>
    </source>
</evidence>
<comment type="function">
    <text evidence="1">Could possibly oxidize fatty acids using specific components.</text>
</comment>
<dbReference type="RefSeq" id="WP_051161033.1">
    <property type="nucleotide sequence ID" value="NZ_JACHIT010000001.1"/>
</dbReference>
<dbReference type="SUPFAM" id="SSF52096">
    <property type="entry name" value="ClpP/crotonase"/>
    <property type="match status" value="1"/>
</dbReference>
<dbReference type="InterPro" id="IPR018376">
    <property type="entry name" value="Enoyl-CoA_hyd/isom_CS"/>
</dbReference>
<evidence type="ECO:0000256" key="3">
    <source>
        <dbReference type="ARBA" id="ARBA00022832"/>
    </source>
</evidence>
<dbReference type="AlphaFoldDB" id="A0A7W9UH61"/>